<name>A7SVF2_NEMVE</name>
<protein>
    <submittedName>
        <fullName evidence="1">Uncharacterized protein</fullName>
    </submittedName>
</protein>
<dbReference type="STRING" id="45351.A7SVF2"/>
<dbReference type="InParanoid" id="A7SVF2"/>
<evidence type="ECO:0000313" key="2">
    <source>
        <dbReference type="Proteomes" id="UP000001593"/>
    </source>
</evidence>
<feature type="non-terminal residue" evidence="1">
    <location>
        <position position="1"/>
    </location>
</feature>
<dbReference type="Proteomes" id="UP000001593">
    <property type="component" value="Unassembled WGS sequence"/>
</dbReference>
<keyword evidence="2" id="KW-1185">Reference proteome</keyword>
<feature type="non-terminal residue" evidence="1">
    <location>
        <position position="54"/>
    </location>
</feature>
<proteinExistence type="predicted"/>
<dbReference type="PhylomeDB" id="A7SVF2"/>
<accession>A7SVF2</accession>
<dbReference type="AlphaFoldDB" id="A7SVF2"/>
<dbReference type="HOGENOM" id="CLU_3056478_0_0_1"/>
<gene>
    <name evidence="1" type="ORF">NEMVEDRAFT_v1g48851</name>
</gene>
<dbReference type="EMBL" id="DS469833">
    <property type="protein sequence ID" value="EDO32310.1"/>
    <property type="molecule type" value="Genomic_DNA"/>
</dbReference>
<reference evidence="1 2" key="1">
    <citation type="journal article" date="2007" name="Science">
        <title>Sea anemone genome reveals ancestral eumetazoan gene repertoire and genomic organization.</title>
        <authorList>
            <person name="Putnam N.H."/>
            <person name="Srivastava M."/>
            <person name="Hellsten U."/>
            <person name="Dirks B."/>
            <person name="Chapman J."/>
            <person name="Salamov A."/>
            <person name="Terry A."/>
            <person name="Shapiro H."/>
            <person name="Lindquist E."/>
            <person name="Kapitonov V.V."/>
            <person name="Jurka J."/>
            <person name="Genikhovich G."/>
            <person name="Grigoriev I.V."/>
            <person name="Lucas S.M."/>
            <person name="Steele R.E."/>
            <person name="Finnerty J.R."/>
            <person name="Technau U."/>
            <person name="Martindale M.Q."/>
            <person name="Rokhsar D.S."/>
        </authorList>
    </citation>
    <scope>NUCLEOTIDE SEQUENCE [LARGE SCALE GENOMIC DNA]</scope>
    <source>
        <strain evidence="2">CH2 X CH6</strain>
    </source>
</reference>
<organism evidence="1 2">
    <name type="scientific">Nematostella vectensis</name>
    <name type="common">Starlet sea anemone</name>
    <dbReference type="NCBI Taxonomy" id="45351"/>
    <lineage>
        <taxon>Eukaryota</taxon>
        <taxon>Metazoa</taxon>
        <taxon>Cnidaria</taxon>
        <taxon>Anthozoa</taxon>
        <taxon>Hexacorallia</taxon>
        <taxon>Actiniaria</taxon>
        <taxon>Edwardsiidae</taxon>
        <taxon>Nematostella</taxon>
    </lineage>
</organism>
<evidence type="ECO:0000313" key="1">
    <source>
        <dbReference type="EMBL" id="EDO32310.1"/>
    </source>
</evidence>
<sequence length="54" mass="6379">LKLDTKKQDIEKLQDQEKALHTTFATTLGENNKFDNFLTKVFKKKIKRAKKKTQ</sequence>